<comment type="caution">
    <text evidence="3">The sequence shown here is derived from an EMBL/GenBank/DDBJ whole genome shotgun (WGS) entry which is preliminary data.</text>
</comment>
<dbReference type="PANTHER" id="PTHR31996">
    <property type="entry name" value="COILED-COIL DOMAIN-CONTAINING PROTEIN 115"/>
    <property type="match status" value="1"/>
</dbReference>
<dbReference type="GeneID" id="98121950"/>
<dbReference type="Proteomes" id="UP001600064">
    <property type="component" value="Unassembled WGS sequence"/>
</dbReference>
<evidence type="ECO:0000313" key="3">
    <source>
        <dbReference type="EMBL" id="KAL2271805.1"/>
    </source>
</evidence>
<gene>
    <name evidence="3" type="ORF">VTJ83DRAFT_1176</name>
</gene>
<dbReference type="PANTHER" id="PTHR31996:SF2">
    <property type="entry name" value="COILED-COIL DOMAIN-CONTAINING PROTEIN 115"/>
    <property type="match status" value="1"/>
</dbReference>
<proteinExistence type="predicted"/>
<evidence type="ECO:0000313" key="4">
    <source>
        <dbReference type="Proteomes" id="UP001600064"/>
    </source>
</evidence>
<evidence type="ECO:0000256" key="2">
    <source>
        <dbReference type="SAM" id="MobiDB-lite"/>
    </source>
</evidence>
<feature type="compositionally biased region" description="Basic and acidic residues" evidence="2">
    <location>
        <begin position="174"/>
        <end position="198"/>
    </location>
</feature>
<dbReference type="RefSeq" id="XP_070870529.1">
    <property type="nucleotide sequence ID" value="XM_071007306.1"/>
</dbReference>
<feature type="compositionally biased region" description="Basic and acidic residues" evidence="2">
    <location>
        <begin position="271"/>
        <end position="283"/>
    </location>
</feature>
<feature type="region of interest" description="Disordered" evidence="2">
    <location>
        <begin position="264"/>
        <end position="323"/>
    </location>
</feature>
<reference evidence="3 4" key="1">
    <citation type="journal article" date="2024" name="Commun. Biol.">
        <title>Comparative genomic analysis of thermophilic fungi reveals convergent evolutionary adaptations and gene losses.</title>
        <authorList>
            <person name="Steindorff A.S."/>
            <person name="Aguilar-Pontes M.V."/>
            <person name="Robinson A.J."/>
            <person name="Andreopoulos B."/>
            <person name="LaButti K."/>
            <person name="Kuo A."/>
            <person name="Mondo S."/>
            <person name="Riley R."/>
            <person name="Otillar R."/>
            <person name="Haridas S."/>
            <person name="Lipzen A."/>
            <person name="Grimwood J."/>
            <person name="Schmutz J."/>
            <person name="Clum A."/>
            <person name="Reid I.D."/>
            <person name="Moisan M.C."/>
            <person name="Butler G."/>
            <person name="Nguyen T.T.M."/>
            <person name="Dewar K."/>
            <person name="Conant G."/>
            <person name="Drula E."/>
            <person name="Henrissat B."/>
            <person name="Hansel C."/>
            <person name="Singer S."/>
            <person name="Hutchinson M.I."/>
            <person name="de Vries R.P."/>
            <person name="Natvig D.O."/>
            <person name="Powell A.J."/>
            <person name="Tsang A."/>
            <person name="Grigoriev I.V."/>
        </authorList>
    </citation>
    <scope>NUCLEOTIDE SEQUENCE [LARGE SCALE GENOMIC DNA]</scope>
    <source>
        <strain evidence="3 4">ATCC 22073</strain>
    </source>
</reference>
<evidence type="ECO:0000256" key="1">
    <source>
        <dbReference type="ARBA" id="ARBA00093634"/>
    </source>
</evidence>
<name>A0ABR4DN92_9PEZI</name>
<keyword evidence="4" id="KW-1185">Reference proteome</keyword>
<dbReference type="InterPro" id="IPR040357">
    <property type="entry name" value="Vma22/CCDC115"/>
</dbReference>
<feature type="region of interest" description="Disordered" evidence="2">
    <location>
        <begin position="103"/>
        <end position="219"/>
    </location>
</feature>
<dbReference type="EMBL" id="JAZGUE010000001">
    <property type="protein sequence ID" value="KAL2271805.1"/>
    <property type="molecule type" value="Genomic_DNA"/>
</dbReference>
<dbReference type="Pfam" id="PF21730">
    <property type="entry name" value="Vma22_CCDC115"/>
    <property type="match status" value="2"/>
</dbReference>
<sequence length="323" mass="35912">MSALADLASTEVIDALLERYLTLLDEYTSFRSQLNALQASMYQCIARANFAAERGVRYYGQDYYDERMQAGRHVHIRLVCAGSEQEAKTKEGETEMETRMIEAAPVFSVRACPDGTARSTDGGTEEEKAQDSTPSKRLPEGGNDGANAAGSAAPSTSPDDGNIPPQGKGPQKASQDRVPAEAKPHVQEKQQETGDKPPDGQQKQQQQQRKKKMANKHDPLRWFGILTPLPLRQAQSHAIRAVEDLIPRLASISAEMAAVELAVRRARKKRAKEERRLQREEKQQQQQQEEEEKEQLAVQDQETEKGAEEGEEEKGNDGSETRA</sequence>
<accession>A0ABR4DN92</accession>
<feature type="compositionally biased region" description="Basic and acidic residues" evidence="2">
    <location>
        <begin position="302"/>
        <end position="323"/>
    </location>
</feature>
<feature type="compositionally biased region" description="Low complexity" evidence="2">
    <location>
        <begin position="145"/>
        <end position="160"/>
    </location>
</feature>
<organism evidence="3 4">
    <name type="scientific">Remersonia thermophila</name>
    <dbReference type="NCBI Taxonomy" id="72144"/>
    <lineage>
        <taxon>Eukaryota</taxon>
        <taxon>Fungi</taxon>
        <taxon>Dikarya</taxon>
        <taxon>Ascomycota</taxon>
        <taxon>Pezizomycotina</taxon>
        <taxon>Sordariomycetes</taxon>
        <taxon>Sordariomycetidae</taxon>
        <taxon>Sordariales</taxon>
        <taxon>Sordariales incertae sedis</taxon>
        <taxon>Remersonia</taxon>
    </lineage>
</organism>
<protein>
    <recommendedName>
        <fullName evidence="1">Vacuolar ATPase assembly protein VMA22</fullName>
    </recommendedName>
</protein>